<evidence type="ECO:0000259" key="2">
    <source>
        <dbReference type="Pfam" id="PF00849"/>
    </source>
</evidence>
<feature type="domain" description="Pseudouridine synthase RsuA/RluA-like" evidence="2">
    <location>
        <begin position="15"/>
        <end position="157"/>
    </location>
</feature>
<proteinExistence type="inferred from homology"/>
<reference evidence="3 4" key="1">
    <citation type="submission" date="2021-04" db="EMBL/GenBank/DDBJ databases">
        <title>Novel species identification of genus Shewanella.</title>
        <authorList>
            <person name="Liu G."/>
        </authorList>
    </citation>
    <scope>NUCLEOTIDE SEQUENCE [LARGE SCALE GENOMIC DNA]</scope>
    <source>
        <strain evidence="3 4">FJAT-54481</strain>
    </source>
</reference>
<keyword evidence="4" id="KW-1185">Reference proteome</keyword>
<dbReference type="EMBL" id="CP073587">
    <property type="protein sequence ID" value="QUN06020.1"/>
    <property type="molecule type" value="Genomic_DNA"/>
</dbReference>
<dbReference type="Proteomes" id="UP000679575">
    <property type="component" value="Chromosome"/>
</dbReference>
<dbReference type="Gene3D" id="3.30.2350.10">
    <property type="entry name" value="Pseudouridine synthase"/>
    <property type="match status" value="1"/>
</dbReference>
<dbReference type="Pfam" id="PF00849">
    <property type="entry name" value="PseudoU_synth_2"/>
    <property type="match status" value="1"/>
</dbReference>
<gene>
    <name evidence="3" type="ORF">KDN34_00580</name>
</gene>
<dbReference type="InterPro" id="IPR006508">
    <property type="entry name" value="PsdUridine_synth_RluA-like"/>
</dbReference>
<accession>A0ABX7YUI2</accession>
<dbReference type="PANTHER" id="PTHR21600:SF87">
    <property type="entry name" value="RNA PSEUDOURIDYLATE SYNTHASE DOMAIN-CONTAINING PROTEIN 1"/>
    <property type="match status" value="1"/>
</dbReference>
<name>A0ABX7YUI2_9GAMM</name>
<dbReference type="InterPro" id="IPR006145">
    <property type="entry name" value="PsdUridine_synth_RsuA/RluA"/>
</dbReference>
<evidence type="ECO:0000313" key="3">
    <source>
        <dbReference type="EMBL" id="QUN06020.1"/>
    </source>
</evidence>
<dbReference type="CDD" id="cd02869">
    <property type="entry name" value="PseudoU_synth_RluA_like"/>
    <property type="match status" value="1"/>
</dbReference>
<sequence>MTTVPSYRLLASETDFIVVDKAPGVHFHSQDGSAGLVAQLEADLKLKLYPVHRLDTMTSGLLLLARSSAAAARFTAMFSQHQVQKYYLALAGGKPKKKQGWVIGDMAKSRRGMYKLLRTTDNPAITQFFSQSVAEGLRLYLLKPLSGKTHQLRVALNSIGVPILGDTLYGATATVAERGYLHAYGLEFVWNGRLCQFLCPPIVGEQFLNAAVTAQIQSWDKPWSLPWPQSKSPER</sequence>
<dbReference type="InterPro" id="IPR006224">
    <property type="entry name" value="PsdUridine_synth_RluA-like_CS"/>
</dbReference>
<evidence type="ECO:0000256" key="1">
    <source>
        <dbReference type="ARBA" id="ARBA00010876"/>
    </source>
</evidence>
<dbReference type="PANTHER" id="PTHR21600">
    <property type="entry name" value="MITOCHONDRIAL RNA PSEUDOURIDINE SYNTHASE"/>
    <property type="match status" value="1"/>
</dbReference>
<evidence type="ECO:0000313" key="4">
    <source>
        <dbReference type="Proteomes" id="UP000679575"/>
    </source>
</evidence>
<dbReference type="RefSeq" id="WP_212595045.1">
    <property type="nucleotide sequence ID" value="NZ_CP073587.1"/>
</dbReference>
<protein>
    <submittedName>
        <fullName evidence="3">TIGR01621 family pseudouridine synthase</fullName>
    </submittedName>
</protein>
<dbReference type="InterPro" id="IPR020103">
    <property type="entry name" value="PsdUridine_synth_cat_dom_sf"/>
</dbReference>
<dbReference type="InterPro" id="IPR050188">
    <property type="entry name" value="RluA_PseudoU_synthase"/>
</dbReference>
<dbReference type="PROSITE" id="PS01129">
    <property type="entry name" value="PSI_RLU"/>
    <property type="match status" value="1"/>
</dbReference>
<organism evidence="3 4">
    <name type="scientific">Shewanella yunxiaonensis</name>
    <dbReference type="NCBI Taxonomy" id="2829809"/>
    <lineage>
        <taxon>Bacteria</taxon>
        <taxon>Pseudomonadati</taxon>
        <taxon>Pseudomonadota</taxon>
        <taxon>Gammaproteobacteria</taxon>
        <taxon>Alteromonadales</taxon>
        <taxon>Shewanellaceae</taxon>
        <taxon>Shewanella</taxon>
    </lineage>
</organism>
<dbReference type="NCBIfam" id="TIGR01621">
    <property type="entry name" value="RluA-like"/>
    <property type="match status" value="1"/>
</dbReference>
<dbReference type="SUPFAM" id="SSF55120">
    <property type="entry name" value="Pseudouridine synthase"/>
    <property type="match status" value="1"/>
</dbReference>
<comment type="similarity">
    <text evidence="1">Belongs to the pseudouridine synthase RluA family.</text>
</comment>